<organism evidence="9 10">
    <name type="scientific">Carboxydocella sporoproducens DSM 16521</name>
    <dbReference type="NCBI Taxonomy" id="1121270"/>
    <lineage>
        <taxon>Bacteria</taxon>
        <taxon>Bacillati</taxon>
        <taxon>Bacillota</taxon>
        <taxon>Clostridia</taxon>
        <taxon>Eubacteriales</taxon>
        <taxon>Clostridiales Family XVI. Incertae Sedis</taxon>
        <taxon>Carboxydocella</taxon>
    </lineage>
</organism>
<feature type="domain" description="Bacterial sugar transferase" evidence="8">
    <location>
        <begin position="185"/>
        <end position="365"/>
    </location>
</feature>
<proteinExistence type="inferred from homology"/>
<dbReference type="AlphaFoldDB" id="A0A1T4P1T2"/>
<feature type="transmembrane region" description="Helical" evidence="7">
    <location>
        <begin position="187"/>
        <end position="211"/>
    </location>
</feature>
<evidence type="ECO:0000256" key="6">
    <source>
        <dbReference type="ARBA" id="ARBA00023136"/>
    </source>
</evidence>
<protein>
    <submittedName>
        <fullName evidence="9">Exopolysaccharide biosynthesis polyprenyl glycosylphosphotransferase</fullName>
    </submittedName>
</protein>
<evidence type="ECO:0000256" key="3">
    <source>
        <dbReference type="ARBA" id="ARBA00022679"/>
    </source>
</evidence>
<dbReference type="RefSeq" id="WP_078665200.1">
    <property type="nucleotide sequence ID" value="NZ_FUXM01000009.1"/>
</dbReference>
<evidence type="ECO:0000256" key="2">
    <source>
        <dbReference type="ARBA" id="ARBA00006464"/>
    </source>
</evidence>
<evidence type="ECO:0000313" key="9">
    <source>
        <dbReference type="EMBL" id="SJZ85362.1"/>
    </source>
</evidence>
<dbReference type="EMBL" id="FUXM01000009">
    <property type="protein sequence ID" value="SJZ85362.1"/>
    <property type="molecule type" value="Genomic_DNA"/>
</dbReference>
<name>A0A1T4P1T2_9FIRM</name>
<evidence type="ECO:0000256" key="5">
    <source>
        <dbReference type="ARBA" id="ARBA00022989"/>
    </source>
</evidence>
<evidence type="ECO:0000256" key="7">
    <source>
        <dbReference type="SAM" id="Phobius"/>
    </source>
</evidence>
<feature type="transmembrane region" description="Helical" evidence="7">
    <location>
        <begin position="88"/>
        <end position="106"/>
    </location>
</feature>
<keyword evidence="5 7" id="KW-1133">Transmembrane helix</keyword>
<dbReference type="OrthoDB" id="9808602at2"/>
<keyword evidence="4 7" id="KW-0812">Transmembrane</keyword>
<sequence length="371" mass="42823">MAILIIPVSYLLAFYLRFSGAYEQANLESLLTSLPWLTLWGFLLLYIYDFLPYRRLDREERLASIILVVALQLLGGMALSFFLRSFAFPRTVFLLASIFQLLGLWLSSHYRDQQLKSNFNDIICLPSHLTPTEQAIMILSAWQEGKNVELIPTLEQLLVLGGKLERSGTELRIILRPQVRMQGLKRLLDLIISLPLLLLLLPLFIIISILVKIDSPGPILYRQQRVTIGGKIFWLYKFRTMQVDAEAVTGPVLATKNDPRITRIGKLLRRTRLDELPQLWNVFKGEMSLVGPRPERPEFVTIYQQKIPGYELRHLMRAGLTGLAQVSAGYDLPVEEKLKYDLAYINSWSIWEDIKILFRTLRTIFLLNRAH</sequence>
<keyword evidence="10" id="KW-1185">Reference proteome</keyword>
<dbReference type="PANTHER" id="PTHR30576:SF0">
    <property type="entry name" value="UNDECAPRENYL-PHOSPHATE N-ACETYLGALACTOSAMINYL 1-PHOSPHATE TRANSFERASE-RELATED"/>
    <property type="match status" value="1"/>
</dbReference>
<comment type="subcellular location">
    <subcellularLocation>
        <location evidence="1">Membrane</location>
        <topology evidence="1">Multi-pass membrane protein</topology>
    </subcellularLocation>
</comment>
<comment type="similarity">
    <text evidence="2">Belongs to the bacterial sugar transferase family.</text>
</comment>
<evidence type="ECO:0000256" key="1">
    <source>
        <dbReference type="ARBA" id="ARBA00004141"/>
    </source>
</evidence>
<keyword evidence="3 9" id="KW-0808">Transferase</keyword>
<dbReference type="InterPro" id="IPR017475">
    <property type="entry name" value="EPS_sugar_tfrase"/>
</dbReference>
<evidence type="ECO:0000259" key="8">
    <source>
        <dbReference type="Pfam" id="PF02397"/>
    </source>
</evidence>
<dbReference type="Proteomes" id="UP000189933">
    <property type="component" value="Unassembled WGS sequence"/>
</dbReference>
<dbReference type="GO" id="GO:0016020">
    <property type="term" value="C:membrane"/>
    <property type="evidence" value="ECO:0007669"/>
    <property type="project" value="UniProtKB-SubCell"/>
</dbReference>
<dbReference type="NCBIfam" id="TIGR03025">
    <property type="entry name" value="EPS_sugtrans"/>
    <property type="match status" value="1"/>
</dbReference>
<gene>
    <name evidence="9" type="ORF">SAMN02745885_01112</name>
</gene>
<dbReference type="InterPro" id="IPR003362">
    <property type="entry name" value="Bact_transf"/>
</dbReference>
<dbReference type="GO" id="GO:0016780">
    <property type="term" value="F:phosphotransferase activity, for other substituted phosphate groups"/>
    <property type="evidence" value="ECO:0007669"/>
    <property type="project" value="TreeGrafter"/>
</dbReference>
<dbReference type="Pfam" id="PF02397">
    <property type="entry name" value="Bac_transf"/>
    <property type="match status" value="1"/>
</dbReference>
<dbReference type="PANTHER" id="PTHR30576">
    <property type="entry name" value="COLANIC BIOSYNTHESIS UDP-GLUCOSE LIPID CARRIER TRANSFERASE"/>
    <property type="match status" value="1"/>
</dbReference>
<keyword evidence="6 7" id="KW-0472">Membrane</keyword>
<reference evidence="10" key="1">
    <citation type="submission" date="2017-02" db="EMBL/GenBank/DDBJ databases">
        <authorList>
            <person name="Varghese N."/>
            <person name="Submissions S."/>
        </authorList>
    </citation>
    <scope>NUCLEOTIDE SEQUENCE [LARGE SCALE GENOMIC DNA]</scope>
    <source>
        <strain evidence="10">DSM 16521</strain>
    </source>
</reference>
<accession>A0A1T4P1T2</accession>
<feature type="transmembrane region" description="Helical" evidence="7">
    <location>
        <begin position="29"/>
        <end position="50"/>
    </location>
</feature>
<evidence type="ECO:0000313" key="10">
    <source>
        <dbReference type="Proteomes" id="UP000189933"/>
    </source>
</evidence>
<feature type="transmembrane region" description="Helical" evidence="7">
    <location>
        <begin position="62"/>
        <end position="82"/>
    </location>
</feature>
<evidence type="ECO:0000256" key="4">
    <source>
        <dbReference type="ARBA" id="ARBA00022692"/>
    </source>
</evidence>